<dbReference type="PROSITE" id="PS50216">
    <property type="entry name" value="DHHC"/>
    <property type="match status" value="1"/>
</dbReference>
<evidence type="ECO:0000256" key="2">
    <source>
        <dbReference type="ARBA" id="ARBA00022679"/>
    </source>
</evidence>
<comment type="domain">
    <text evidence="7">The DHHC domain is required for palmitoyltransferase activity.</text>
</comment>
<protein>
    <recommendedName>
        <fullName evidence="7">Palmitoyltransferase</fullName>
        <ecNumber evidence="7">2.3.1.225</ecNumber>
    </recommendedName>
</protein>
<keyword evidence="2 7" id="KW-0808">Transferase</keyword>
<evidence type="ECO:0000313" key="11">
    <source>
        <dbReference type="Proteomes" id="UP001146793"/>
    </source>
</evidence>
<gene>
    <name evidence="10" type="ORF">M0812_16810</name>
</gene>
<dbReference type="GO" id="GO:0005783">
    <property type="term" value="C:endoplasmic reticulum"/>
    <property type="evidence" value="ECO:0007669"/>
    <property type="project" value="TreeGrafter"/>
</dbReference>
<dbReference type="EC" id="2.3.1.225" evidence="7"/>
<comment type="subcellular location">
    <subcellularLocation>
        <location evidence="1">Membrane</location>
        <topology evidence="1">Multi-pass membrane protein</topology>
    </subcellularLocation>
</comment>
<evidence type="ECO:0000256" key="7">
    <source>
        <dbReference type="RuleBase" id="RU079119"/>
    </source>
</evidence>
<proteinExistence type="inferred from homology"/>
<dbReference type="GO" id="GO:0016020">
    <property type="term" value="C:membrane"/>
    <property type="evidence" value="ECO:0007669"/>
    <property type="project" value="UniProtKB-SubCell"/>
</dbReference>
<feature type="transmembrane region" description="Helical" evidence="7">
    <location>
        <begin position="28"/>
        <end position="53"/>
    </location>
</feature>
<comment type="caution">
    <text evidence="10">The sequence shown here is derived from an EMBL/GenBank/DDBJ whole genome shotgun (WGS) entry which is preliminary data.</text>
</comment>
<evidence type="ECO:0000256" key="4">
    <source>
        <dbReference type="ARBA" id="ARBA00022989"/>
    </source>
</evidence>
<evidence type="ECO:0000256" key="1">
    <source>
        <dbReference type="ARBA" id="ARBA00004141"/>
    </source>
</evidence>
<dbReference type="Pfam" id="PF01529">
    <property type="entry name" value="DHHC"/>
    <property type="match status" value="1"/>
</dbReference>
<name>A0AAV7Z994_9EUKA</name>
<accession>A0AAV7Z994</accession>
<keyword evidence="4 7" id="KW-1133">Transmembrane helix</keyword>
<organism evidence="10 11">
    <name type="scientific">Anaeramoeba flamelloides</name>
    <dbReference type="NCBI Taxonomy" id="1746091"/>
    <lineage>
        <taxon>Eukaryota</taxon>
        <taxon>Metamonada</taxon>
        <taxon>Anaeramoebidae</taxon>
        <taxon>Anaeramoeba</taxon>
    </lineage>
</organism>
<dbReference type="GO" id="GO:0006612">
    <property type="term" value="P:protein targeting to membrane"/>
    <property type="evidence" value="ECO:0007669"/>
    <property type="project" value="TreeGrafter"/>
</dbReference>
<dbReference type="Proteomes" id="UP001146793">
    <property type="component" value="Unassembled WGS sequence"/>
</dbReference>
<dbReference type="EMBL" id="JANTQA010000033">
    <property type="protein sequence ID" value="KAJ3437644.1"/>
    <property type="molecule type" value="Genomic_DNA"/>
</dbReference>
<feature type="compositionally biased region" description="Low complexity" evidence="8">
    <location>
        <begin position="280"/>
        <end position="293"/>
    </location>
</feature>
<comment type="catalytic activity">
    <reaction evidence="7">
        <text>L-cysteinyl-[protein] + hexadecanoyl-CoA = S-hexadecanoyl-L-cysteinyl-[protein] + CoA</text>
        <dbReference type="Rhea" id="RHEA:36683"/>
        <dbReference type="Rhea" id="RHEA-COMP:10131"/>
        <dbReference type="Rhea" id="RHEA-COMP:11032"/>
        <dbReference type="ChEBI" id="CHEBI:29950"/>
        <dbReference type="ChEBI" id="CHEBI:57287"/>
        <dbReference type="ChEBI" id="CHEBI:57379"/>
        <dbReference type="ChEBI" id="CHEBI:74151"/>
        <dbReference type="EC" id="2.3.1.225"/>
    </reaction>
</comment>
<feature type="region of interest" description="Disordered" evidence="8">
    <location>
        <begin position="269"/>
        <end position="301"/>
    </location>
</feature>
<dbReference type="InterPro" id="IPR039859">
    <property type="entry name" value="PFA4/ZDH16/20/ERF2-like"/>
</dbReference>
<dbReference type="GO" id="GO:0005794">
    <property type="term" value="C:Golgi apparatus"/>
    <property type="evidence" value="ECO:0007669"/>
    <property type="project" value="TreeGrafter"/>
</dbReference>
<comment type="similarity">
    <text evidence="7">Belongs to the DHHC palmitoyltransferase family.</text>
</comment>
<evidence type="ECO:0000256" key="3">
    <source>
        <dbReference type="ARBA" id="ARBA00022692"/>
    </source>
</evidence>
<dbReference type="InterPro" id="IPR001594">
    <property type="entry name" value="Palmitoyltrfase_DHHC"/>
</dbReference>
<evidence type="ECO:0000256" key="6">
    <source>
        <dbReference type="ARBA" id="ARBA00023315"/>
    </source>
</evidence>
<evidence type="ECO:0000256" key="8">
    <source>
        <dbReference type="SAM" id="MobiDB-lite"/>
    </source>
</evidence>
<dbReference type="PANTHER" id="PTHR22883">
    <property type="entry name" value="ZINC FINGER DHHC DOMAIN CONTAINING PROTEIN"/>
    <property type="match status" value="1"/>
</dbReference>
<feature type="domain" description="Palmitoyltransferase DHHC" evidence="9">
    <location>
        <begin position="75"/>
        <end position="217"/>
    </location>
</feature>
<reference evidence="10" key="1">
    <citation type="submission" date="2022-08" db="EMBL/GenBank/DDBJ databases">
        <title>Novel sulphate-reducing endosymbionts in the free-living metamonad Anaeramoeba.</title>
        <authorList>
            <person name="Jerlstrom-Hultqvist J."/>
            <person name="Cepicka I."/>
            <person name="Gallot-Lavallee L."/>
            <person name="Salas-Leiva D."/>
            <person name="Curtis B.A."/>
            <person name="Zahonova K."/>
            <person name="Pipaliya S."/>
            <person name="Dacks J."/>
            <person name="Roger A.J."/>
        </authorList>
    </citation>
    <scope>NUCLEOTIDE SEQUENCE</scope>
    <source>
        <strain evidence="10">Busselton2</strain>
    </source>
</reference>
<feature type="transmembrane region" description="Helical" evidence="7">
    <location>
        <begin position="183"/>
        <end position="202"/>
    </location>
</feature>
<evidence type="ECO:0000259" key="9">
    <source>
        <dbReference type="Pfam" id="PF01529"/>
    </source>
</evidence>
<keyword evidence="5 7" id="KW-0472">Membrane</keyword>
<dbReference type="GO" id="GO:0019706">
    <property type="term" value="F:protein-cysteine S-palmitoyltransferase activity"/>
    <property type="evidence" value="ECO:0007669"/>
    <property type="project" value="UniProtKB-EC"/>
</dbReference>
<sequence>MNLIIHPIFIRQFYLELPNISTINKQHYYLLLILLVCYLIAFVCASFSSPGIITKNNYMKYIKIYPNENQIYLPTVCSTCKLKQPARSNHCTFTNKCIAKYDHYCSWLMNPIGERNLRFFIFHLFVMLVLYCYYSFLCAIILVFKLKMNGVFDFVYYNNKSDYTKDIGISLIFSFLDGECKTFFNFAIFFTLLSLITFALFANHCLKIIQNITTHENFIFIQLKTDLEKNNINNVKNNDHDQKIMKKKKNNNKKKKKKLRKKNVSIYKNTNNQSDDSQFTKKSQTTSTTSKSIMTRKKKKKHIQINFKNGIQNKEQIDLQKCKKFYNKGWLKNLIQVFFPPSINN</sequence>
<evidence type="ECO:0000256" key="5">
    <source>
        <dbReference type="ARBA" id="ARBA00023136"/>
    </source>
</evidence>
<keyword evidence="3 7" id="KW-0812">Transmembrane</keyword>
<evidence type="ECO:0000313" key="10">
    <source>
        <dbReference type="EMBL" id="KAJ3437644.1"/>
    </source>
</evidence>
<dbReference type="AlphaFoldDB" id="A0AAV7Z994"/>
<feature type="transmembrane region" description="Helical" evidence="7">
    <location>
        <begin position="119"/>
        <end position="144"/>
    </location>
</feature>
<keyword evidence="6 7" id="KW-0012">Acyltransferase</keyword>